<dbReference type="PROSITE" id="PS51387">
    <property type="entry name" value="FAD_PCMH"/>
    <property type="match status" value="1"/>
</dbReference>
<evidence type="ECO:0000256" key="3">
    <source>
        <dbReference type="ARBA" id="ARBA00022630"/>
    </source>
</evidence>
<dbReference type="Gene3D" id="3.40.462.20">
    <property type="match status" value="1"/>
</dbReference>
<keyword evidence="4" id="KW-0274">FAD</keyword>
<dbReference type="InterPro" id="IPR016166">
    <property type="entry name" value="FAD-bd_PCMH"/>
</dbReference>
<dbReference type="GO" id="GO:0071949">
    <property type="term" value="F:FAD binding"/>
    <property type="evidence" value="ECO:0007669"/>
    <property type="project" value="InterPro"/>
</dbReference>
<comment type="caution">
    <text evidence="7">The sequence shown here is derived from an EMBL/GenBank/DDBJ whole genome shotgun (WGS) entry which is preliminary data.</text>
</comment>
<name>A0A117IA78_MYCCR</name>
<dbReference type="Gene3D" id="3.30.43.10">
    <property type="entry name" value="Uridine Diphospho-n-acetylenolpyruvylglucosamine Reductase, domain 2"/>
    <property type="match status" value="1"/>
</dbReference>
<dbReference type="PANTHER" id="PTHR42973">
    <property type="entry name" value="BINDING OXIDOREDUCTASE, PUTATIVE (AFU_ORTHOLOGUE AFUA_1G17690)-RELATED"/>
    <property type="match status" value="1"/>
</dbReference>
<evidence type="ECO:0000313" key="7">
    <source>
        <dbReference type="EMBL" id="GAS95957.1"/>
    </source>
</evidence>
<organism evidence="7 8">
    <name type="scientific">Mycolicibacterium canariasense</name>
    <name type="common">Mycobacterium canariasense</name>
    <dbReference type="NCBI Taxonomy" id="228230"/>
    <lineage>
        <taxon>Bacteria</taxon>
        <taxon>Bacillati</taxon>
        <taxon>Actinomycetota</taxon>
        <taxon>Actinomycetes</taxon>
        <taxon>Mycobacteriales</taxon>
        <taxon>Mycobacteriaceae</taxon>
        <taxon>Mycolicibacterium</taxon>
    </lineage>
</organism>
<dbReference type="Pfam" id="PF08031">
    <property type="entry name" value="BBE"/>
    <property type="match status" value="1"/>
</dbReference>
<comment type="similarity">
    <text evidence="2">Belongs to the oxygen-dependent FAD-linked oxidoreductase family.</text>
</comment>
<keyword evidence="5" id="KW-0560">Oxidoreductase</keyword>
<dbReference type="GO" id="GO:0016491">
    <property type="term" value="F:oxidoreductase activity"/>
    <property type="evidence" value="ECO:0007669"/>
    <property type="project" value="UniProtKB-KW"/>
</dbReference>
<dbReference type="InterPro" id="IPR006094">
    <property type="entry name" value="Oxid_FAD_bind_N"/>
</dbReference>
<accession>A0A117IA78</accession>
<dbReference type="RefSeq" id="WP_349318938.1">
    <property type="nucleotide sequence ID" value="NZ_CATORR010000029.1"/>
</dbReference>
<dbReference type="EMBL" id="BCSY01000046">
    <property type="protein sequence ID" value="GAS95957.1"/>
    <property type="molecule type" value="Genomic_DNA"/>
</dbReference>
<dbReference type="InterPro" id="IPR050416">
    <property type="entry name" value="FAD-linked_Oxidoreductase"/>
</dbReference>
<evidence type="ECO:0000256" key="1">
    <source>
        <dbReference type="ARBA" id="ARBA00001974"/>
    </source>
</evidence>
<evidence type="ECO:0000313" key="8">
    <source>
        <dbReference type="Proteomes" id="UP000069443"/>
    </source>
</evidence>
<reference evidence="8" key="1">
    <citation type="journal article" date="2016" name="Genome Announc.">
        <title>Draft Genome Sequences of Five Rapidly Growing Mycobacterium Species, M. thermoresistibile, M. fortuitum subsp. acetamidolyticum, M. canariasense, M. brisbanense, and M. novocastrense.</title>
        <authorList>
            <person name="Katahira K."/>
            <person name="Ogura Y."/>
            <person name="Gotoh Y."/>
            <person name="Hayashi T."/>
        </authorList>
    </citation>
    <scope>NUCLEOTIDE SEQUENCE [LARGE SCALE GENOMIC DNA]</scope>
    <source>
        <strain evidence="8">JCM15298</strain>
    </source>
</reference>
<dbReference type="InterPro" id="IPR016169">
    <property type="entry name" value="FAD-bd_PCMH_sub2"/>
</dbReference>
<evidence type="ECO:0000256" key="4">
    <source>
        <dbReference type="ARBA" id="ARBA00022827"/>
    </source>
</evidence>
<dbReference type="Gene3D" id="3.30.465.10">
    <property type="match status" value="1"/>
</dbReference>
<gene>
    <name evidence="7" type="ORF">RMCC_2923</name>
</gene>
<evidence type="ECO:0000256" key="2">
    <source>
        <dbReference type="ARBA" id="ARBA00005466"/>
    </source>
</evidence>
<dbReference type="PANTHER" id="PTHR42973:SF39">
    <property type="entry name" value="FAD-BINDING PCMH-TYPE DOMAIN-CONTAINING PROTEIN"/>
    <property type="match status" value="1"/>
</dbReference>
<feature type="domain" description="FAD-binding PCMH-type" evidence="6">
    <location>
        <begin position="1"/>
        <end position="164"/>
    </location>
</feature>
<dbReference type="Pfam" id="PF01565">
    <property type="entry name" value="FAD_binding_4"/>
    <property type="match status" value="1"/>
</dbReference>
<dbReference type="InterPro" id="IPR036318">
    <property type="entry name" value="FAD-bd_PCMH-like_sf"/>
</dbReference>
<dbReference type="SUPFAM" id="SSF56176">
    <property type="entry name" value="FAD-binding/transporter-associated domain-like"/>
    <property type="match status" value="1"/>
</dbReference>
<dbReference type="Proteomes" id="UP000069443">
    <property type="component" value="Unassembled WGS sequence"/>
</dbReference>
<dbReference type="InterPro" id="IPR016167">
    <property type="entry name" value="FAD-bd_PCMH_sub1"/>
</dbReference>
<evidence type="ECO:0000256" key="5">
    <source>
        <dbReference type="ARBA" id="ARBA00023002"/>
    </source>
</evidence>
<protein>
    <submittedName>
        <fullName evidence="7">6-hydroxy-D-nicotine oxidase</fullName>
    </submittedName>
</protein>
<comment type="cofactor">
    <cofactor evidence="1">
        <name>FAD</name>
        <dbReference type="ChEBI" id="CHEBI:57692"/>
    </cofactor>
</comment>
<proteinExistence type="inferred from homology"/>
<evidence type="ECO:0000259" key="6">
    <source>
        <dbReference type="PROSITE" id="PS51387"/>
    </source>
</evidence>
<reference evidence="8" key="2">
    <citation type="submission" date="2016-02" db="EMBL/GenBank/DDBJ databases">
        <title>Draft genome sequence of five rapidly growing Mycobacterium species.</title>
        <authorList>
            <person name="Katahira K."/>
            <person name="Gotou Y."/>
            <person name="Iida K."/>
            <person name="Ogura Y."/>
            <person name="Hayashi T."/>
        </authorList>
    </citation>
    <scope>NUCLEOTIDE SEQUENCE [LARGE SCALE GENOMIC DNA]</scope>
    <source>
        <strain evidence="8">JCM15298</strain>
    </source>
</reference>
<dbReference type="AlphaFoldDB" id="A0A117IA78"/>
<dbReference type="STRING" id="228230.RMCC_2923"/>
<dbReference type="InterPro" id="IPR012951">
    <property type="entry name" value="BBE"/>
</dbReference>
<sequence>MVQPRSAEEVQLVVHVVRDHGLTVTVKGGGHDWAGRALNDGGLVIDLSAMCEVHIDPTKREAVVDGGATANDVVRAAELHGLTAATGSVGDVGMVGFTLGGGYGPINGVAGMGVDNLIEADLVLADGRLVTTNSAIEPDLFWALRGGGGNFGVVTRIRIRLHAWAEVTTGVITFPWQQAADVLQGYEALSRSMPDHLTVQSGVISGADGQPTVFLAPTWVGTTRDAEQWISELRRLGSPLLQQVGPLAPSAQLHLLDSLVPPALRYEMRTVNIASLSTNVIDAVVRAGSTRTSQSSAISLHHFHGASTRVGPTDTAFGIRVPHRMVEIIGAWETGDGAEHRRWAQACLDDLQPHSLPGGYPNLLGPLQRAQADAAYGPNAERLVALKRQWDGENMFAATLLPAVPPR</sequence>
<keyword evidence="8" id="KW-1185">Reference proteome</keyword>
<keyword evidence="3" id="KW-0285">Flavoprotein</keyword>